<dbReference type="InterPro" id="IPR003961">
    <property type="entry name" value="FN3_dom"/>
</dbReference>
<dbReference type="Proteomes" id="UP000002154">
    <property type="component" value="Plasmid pBWB401"/>
</dbReference>
<gene>
    <name evidence="2" type="ordered locus">BcerKBAB4_5435</name>
</gene>
<evidence type="ECO:0000313" key="3">
    <source>
        <dbReference type="Proteomes" id="UP000002154"/>
    </source>
</evidence>
<keyword evidence="2" id="KW-0614">Plasmid</keyword>
<organism evidence="2 3">
    <name type="scientific">Bacillus mycoides (strain KBAB4)</name>
    <name type="common">Bacillus weihenstephanensis</name>
    <dbReference type="NCBI Taxonomy" id="315730"/>
    <lineage>
        <taxon>Bacteria</taxon>
        <taxon>Bacillati</taxon>
        <taxon>Bacillota</taxon>
        <taxon>Bacilli</taxon>
        <taxon>Bacillales</taxon>
        <taxon>Bacillaceae</taxon>
        <taxon>Bacillus</taxon>
        <taxon>Bacillus cereus group</taxon>
    </lineage>
</organism>
<dbReference type="Pfam" id="PF25788">
    <property type="entry name" value="Ig_Rha78A_N"/>
    <property type="match status" value="1"/>
</dbReference>
<sequence length="727" mass="84502">MAKRPEGLSPNFNSIVSPDVPSSFIFSWTFIKENSSDYQKDAEVKVYKTGSNTALITFSSGTDNQVDITSHQGVLDPEQNYEWEVKVTAANNSTAFSGRKRFKFGNIFLQDGLVWPDGPDAYEYIGTRKYFNEIKENAASVLEDYVIDSREENDALEKALALFTRETVPSRTDFENLESILWLIAKKESTYQDEIQRLIEDGLGAQDIHKIYTLFDRLVKIPPKEPSNVYLSFGGFEKLYVKEGKAYNNGKEDLSVDINWKPSDLKSGTCTINFLNELTEDVSYYRVELEVGFTDEACTHTLLYRVEDIDSLGRKIDIPMDHISFVHLSSSKETRYVLRVYAVDKRRKQSTNYYKPYNVNNVPLGVASYNLRVQQNDLSNQWAIQYYHDIYNGPNTAYVHNVTGNVDGIYHYAVRVFDINGSVSDWYWFPEQIKIDPLKPPSAPKPYLNWSTQTELEFAWSAVPTAEYYEYIPTWWQNPSTQRENGLTTKHIWLNYDTTYVQKVRAVNRAGASPWVTVSGRTKPRPIVEAYQKGAGSRTWRTDYVIYKQNGQVRKNSSEWRYEYDDNEVFHGEWVELRNKIQDGMAVKKGTRWGNNKCLFFLDHNDWRQKLQGKEILDVQLYIRRRNTEHGYPEDGRFLHVWAHNYAGKWDLPSGSDGPDLNNHQKIERIDFNRGESHWISLNKSFGEGLRDGWIKGVAFYHPGADYGPYSYMRFDAYTFQFYVKYR</sequence>
<dbReference type="InterPro" id="IPR013783">
    <property type="entry name" value="Ig-like_fold"/>
</dbReference>
<geneLocation type="plasmid" evidence="2 3">
    <name>pBWB401</name>
</geneLocation>
<accession>A9VUZ5</accession>
<reference evidence="2 3" key="1">
    <citation type="journal article" date="2008" name="Chem. Biol. Interact.">
        <title>Extending the Bacillus cereus group genomics to putative food-borne pathogens of different toxicity.</title>
        <authorList>
            <person name="Lapidus A."/>
            <person name="Goltsman E."/>
            <person name="Auger S."/>
            <person name="Galleron N."/>
            <person name="Segurens B."/>
            <person name="Dossat C."/>
            <person name="Land M.L."/>
            <person name="Broussolle V."/>
            <person name="Brillard J."/>
            <person name="Guinebretiere M.H."/>
            <person name="Sanchis V."/>
            <person name="Nguen-The C."/>
            <person name="Lereclus D."/>
            <person name="Richardson P."/>
            <person name="Wincker P."/>
            <person name="Weissenbach J."/>
            <person name="Ehrlich S.D."/>
            <person name="Sorokin A."/>
        </authorList>
    </citation>
    <scope>NUCLEOTIDE SEQUENCE [LARGE SCALE GENOMIC DNA]</scope>
    <source>
        <strain evidence="2 3">KBAB4</strain>
        <plasmid evidence="2 3">pBWB401</plasmid>
    </source>
</reference>
<dbReference type="EMBL" id="CP000904">
    <property type="protein sequence ID" value="ABY46427.1"/>
    <property type="molecule type" value="Genomic_DNA"/>
</dbReference>
<feature type="domain" description="Fibronectin type-III" evidence="1">
    <location>
        <begin position="440"/>
        <end position="526"/>
    </location>
</feature>
<proteinExistence type="predicted"/>
<dbReference type="HOGENOM" id="CLU_380679_0_0_9"/>
<name>A9VUZ5_BACMK</name>
<dbReference type="AlphaFoldDB" id="A9VUZ5"/>
<evidence type="ECO:0000313" key="2">
    <source>
        <dbReference type="EMBL" id="ABY46427.1"/>
    </source>
</evidence>
<protein>
    <recommendedName>
        <fullName evidence="1">Fibronectin type-III domain-containing protein</fullName>
    </recommendedName>
</protein>
<dbReference type="RefSeq" id="WP_012259770.1">
    <property type="nucleotide sequence ID" value="NC_010180.1"/>
</dbReference>
<dbReference type="KEGG" id="bwe:BcerKBAB4_5435"/>
<dbReference type="PROSITE" id="PS50853">
    <property type="entry name" value="FN3"/>
    <property type="match status" value="1"/>
</dbReference>
<dbReference type="InterPro" id="IPR036116">
    <property type="entry name" value="FN3_sf"/>
</dbReference>
<dbReference type="Gene3D" id="2.60.40.10">
    <property type="entry name" value="Immunoglobulins"/>
    <property type="match status" value="1"/>
</dbReference>
<evidence type="ECO:0000259" key="1">
    <source>
        <dbReference type="PROSITE" id="PS50853"/>
    </source>
</evidence>
<dbReference type="SUPFAM" id="SSF49265">
    <property type="entry name" value="Fibronectin type III"/>
    <property type="match status" value="1"/>
</dbReference>